<reference evidence="3" key="1">
    <citation type="journal article" date="2019" name="Int. J. Syst. Evol. Microbiol.">
        <title>The Global Catalogue of Microorganisms (GCM) 10K type strain sequencing project: providing services to taxonomists for standard genome sequencing and annotation.</title>
        <authorList>
            <consortium name="The Broad Institute Genomics Platform"/>
            <consortium name="The Broad Institute Genome Sequencing Center for Infectious Disease"/>
            <person name="Wu L."/>
            <person name="Ma J."/>
        </authorList>
    </citation>
    <scope>NUCLEOTIDE SEQUENCE [LARGE SCALE GENOMIC DNA]</scope>
    <source>
        <strain evidence="3">XZYJ18</strain>
    </source>
</reference>
<gene>
    <name evidence="2" type="ORF">ACFO4E_18335</name>
</gene>
<evidence type="ECO:0000259" key="1">
    <source>
        <dbReference type="Pfam" id="PF14082"/>
    </source>
</evidence>
<name>A0ABV9DZE7_9ACTN</name>
<feature type="domain" description="Shedu protein SduA C-terminal" evidence="1">
    <location>
        <begin position="232"/>
        <end position="382"/>
    </location>
</feature>
<protein>
    <submittedName>
        <fullName evidence="2">Shedu anti-phage system protein SduA domain-containing protein</fullName>
    </submittedName>
</protein>
<dbReference type="Proteomes" id="UP001595923">
    <property type="component" value="Unassembled WGS sequence"/>
</dbReference>
<dbReference type="EMBL" id="JBHSFQ010000018">
    <property type="protein sequence ID" value="MFC4563823.1"/>
    <property type="molecule type" value="Genomic_DNA"/>
</dbReference>
<dbReference type="Pfam" id="PF14082">
    <property type="entry name" value="SduA_C"/>
    <property type="match status" value="1"/>
</dbReference>
<evidence type="ECO:0000313" key="3">
    <source>
        <dbReference type="Proteomes" id="UP001595923"/>
    </source>
</evidence>
<sequence>MELQLEKTREEAGNEAVRSAITGVLHHMRSGRGRHRRGGRQLIVLLELARSQAAGAEEWYVVRLLQDSLDYAEERILQADFTDRYRLFQDGKRSPLYRDYVAGSTWIANEYSADATQEYLNEHPEATVHEVIMHFRSLSRDALFIDAPEDRPGRYRLLRGRAEMAEWMGRILMERLDVEDPVKAAKQIVMSPEAWAVLASDTNGQTLLKAAEMQRRSAGLAILREVAENPAASENDLQQALKNQYWIFGGRFIGEAAYRRLVPGDEINIPLIRGDGSLHVVELKRASNLHTPLVKRHRNAWVATAQVHDAVGQAVNYLVGLDENRHRIRREFGIEVRRASAAVLIGHPATQPEIPEEAINEALRTLNTHLSRVEVMTYKDLIDSAQRSLDGPSGL</sequence>
<accession>A0ABV9DZE7</accession>
<proteinExistence type="predicted"/>
<comment type="caution">
    <text evidence="2">The sequence shown here is derived from an EMBL/GenBank/DDBJ whole genome shotgun (WGS) entry which is preliminary data.</text>
</comment>
<dbReference type="InterPro" id="IPR025359">
    <property type="entry name" value="SduA_C"/>
</dbReference>
<keyword evidence="3" id="KW-1185">Reference proteome</keyword>
<evidence type="ECO:0000313" key="2">
    <source>
        <dbReference type="EMBL" id="MFC4563823.1"/>
    </source>
</evidence>
<dbReference type="RefSeq" id="WP_378576422.1">
    <property type="nucleotide sequence ID" value="NZ_JBHSFQ010000018.1"/>
</dbReference>
<organism evidence="2 3">
    <name type="scientific">Nocardiopsis mangrovi</name>
    <dbReference type="NCBI Taxonomy" id="1179818"/>
    <lineage>
        <taxon>Bacteria</taxon>
        <taxon>Bacillati</taxon>
        <taxon>Actinomycetota</taxon>
        <taxon>Actinomycetes</taxon>
        <taxon>Streptosporangiales</taxon>
        <taxon>Nocardiopsidaceae</taxon>
        <taxon>Nocardiopsis</taxon>
    </lineage>
</organism>